<sequence>MTTENPTVAANAVTQNVLPMHELTLIGLFYANNTPSALIRTSRGAITKVKTGDIVGNKTVAAISEDALILAAGNGAQTVLQMPS</sequence>
<evidence type="ECO:0000313" key="2">
    <source>
        <dbReference type="Proteomes" id="UP000199167"/>
    </source>
</evidence>
<proteinExistence type="predicted"/>
<dbReference type="RefSeq" id="WP_089992003.1">
    <property type="nucleotide sequence ID" value="NZ_FOIZ01000001.1"/>
</dbReference>
<reference evidence="1 2" key="1">
    <citation type="submission" date="2016-10" db="EMBL/GenBank/DDBJ databases">
        <authorList>
            <person name="de Groot N.N."/>
        </authorList>
    </citation>
    <scope>NUCLEOTIDE SEQUENCE [LARGE SCALE GENOMIC DNA]</scope>
    <source>
        <strain evidence="1 2">DSM 17925</strain>
    </source>
</reference>
<dbReference type="STRING" id="364200.SAMN04488515_1406"/>
<keyword evidence="2" id="KW-1185">Reference proteome</keyword>
<protein>
    <submittedName>
        <fullName evidence="1">Uncharacterized protein</fullName>
    </submittedName>
</protein>
<dbReference type="EMBL" id="FOIZ01000001">
    <property type="protein sequence ID" value="SEW17519.1"/>
    <property type="molecule type" value="Genomic_DNA"/>
</dbReference>
<evidence type="ECO:0000313" key="1">
    <source>
        <dbReference type="EMBL" id="SEW17519.1"/>
    </source>
</evidence>
<accession>A0A1I0PT17</accession>
<gene>
    <name evidence="1" type="ORF">SAMN04488515_1406</name>
</gene>
<name>A0A1I0PT17_9RHOB</name>
<organism evidence="1 2">
    <name type="scientific">Cognatiyoonia koreensis</name>
    <dbReference type="NCBI Taxonomy" id="364200"/>
    <lineage>
        <taxon>Bacteria</taxon>
        <taxon>Pseudomonadati</taxon>
        <taxon>Pseudomonadota</taxon>
        <taxon>Alphaproteobacteria</taxon>
        <taxon>Rhodobacterales</taxon>
        <taxon>Paracoccaceae</taxon>
        <taxon>Cognatiyoonia</taxon>
    </lineage>
</organism>
<dbReference type="OrthoDB" id="7874613at2"/>
<dbReference type="Proteomes" id="UP000199167">
    <property type="component" value="Unassembled WGS sequence"/>
</dbReference>
<dbReference type="AlphaFoldDB" id="A0A1I0PT17"/>
<dbReference type="Gene3D" id="2.30.30.830">
    <property type="match status" value="1"/>
</dbReference>